<dbReference type="PROSITE" id="PS51034">
    <property type="entry name" value="ZP_2"/>
    <property type="match status" value="1"/>
</dbReference>
<dbReference type="Proteomes" id="UP000828390">
    <property type="component" value="Unassembled WGS sequence"/>
</dbReference>
<evidence type="ECO:0000313" key="2">
    <source>
        <dbReference type="EMBL" id="KAH3834460.1"/>
    </source>
</evidence>
<accession>A0A9D4K7M2</accession>
<feature type="domain" description="ZP" evidence="1">
    <location>
        <begin position="1"/>
        <end position="49"/>
    </location>
</feature>
<evidence type="ECO:0000259" key="1">
    <source>
        <dbReference type="PROSITE" id="PS51034"/>
    </source>
</evidence>
<gene>
    <name evidence="2" type="ORF">DPMN_107786</name>
</gene>
<evidence type="ECO:0000313" key="3">
    <source>
        <dbReference type="Proteomes" id="UP000828390"/>
    </source>
</evidence>
<reference evidence="2" key="1">
    <citation type="journal article" date="2019" name="bioRxiv">
        <title>The Genome of the Zebra Mussel, Dreissena polymorpha: A Resource for Invasive Species Research.</title>
        <authorList>
            <person name="McCartney M.A."/>
            <person name="Auch B."/>
            <person name="Kono T."/>
            <person name="Mallez S."/>
            <person name="Zhang Y."/>
            <person name="Obille A."/>
            <person name="Becker A."/>
            <person name="Abrahante J.E."/>
            <person name="Garbe J."/>
            <person name="Badalamenti J.P."/>
            <person name="Herman A."/>
            <person name="Mangelson H."/>
            <person name="Liachko I."/>
            <person name="Sullivan S."/>
            <person name="Sone E.D."/>
            <person name="Koren S."/>
            <person name="Silverstein K.A.T."/>
            <person name="Beckman K.B."/>
            <person name="Gohl D.M."/>
        </authorList>
    </citation>
    <scope>NUCLEOTIDE SEQUENCE</scope>
    <source>
        <strain evidence="2">Duluth1</strain>
        <tissue evidence="2">Whole animal</tissue>
    </source>
</reference>
<proteinExistence type="predicted"/>
<sequence length="50" mass="5815">MSQSAHETTFMFQDFEYSDNPEDIDVYCNATFCPIRDFSPDCLQSCNTLH</sequence>
<dbReference type="AlphaFoldDB" id="A0A9D4K7M2"/>
<keyword evidence="3" id="KW-1185">Reference proteome</keyword>
<dbReference type="InterPro" id="IPR001507">
    <property type="entry name" value="ZP_dom"/>
</dbReference>
<comment type="caution">
    <text evidence="2">The sequence shown here is derived from an EMBL/GenBank/DDBJ whole genome shotgun (WGS) entry which is preliminary data.</text>
</comment>
<organism evidence="2 3">
    <name type="scientific">Dreissena polymorpha</name>
    <name type="common">Zebra mussel</name>
    <name type="synonym">Mytilus polymorpha</name>
    <dbReference type="NCBI Taxonomy" id="45954"/>
    <lineage>
        <taxon>Eukaryota</taxon>
        <taxon>Metazoa</taxon>
        <taxon>Spiralia</taxon>
        <taxon>Lophotrochozoa</taxon>
        <taxon>Mollusca</taxon>
        <taxon>Bivalvia</taxon>
        <taxon>Autobranchia</taxon>
        <taxon>Heteroconchia</taxon>
        <taxon>Euheterodonta</taxon>
        <taxon>Imparidentia</taxon>
        <taxon>Neoheterodontei</taxon>
        <taxon>Myida</taxon>
        <taxon>Dreissenoidea</taxon>
        <taxon>Dreissenidae</taxon>
        <taxon>Dreissena</taxon>
    </lineage>
</organism>
<dbReference type="EMBL" id="JAIWYP010000004">
    <property type="protein sequence ID" value="KAH3834460.1"/>
    <property type="molecule type" value="Genomic_DNA"/>
</dbReference>
<protein>
    <recommendedName>
        <fullName evidence="1">ZP domain-containing protein</fullName>
    </recommendedName>
</protein>
<reference evidence="2" key="2">
    <citation type="submission" date="2020-11" db="EMBL/GenBank/DDBJ databases">
        <authorList>
            <person name="McCartney M.A."/>
            <person name="Auch B."/>
            <person name="Kono T."/>
            <person name="Mallez S."/>
            <person name="Becker A."/>
            <person name="Gohl D.M."/>
            <person name="Silverstein K.A.T."/>
            <person name="Koren S."/>
            <person name="Bechman K.B."/>
            <person name="Herman A."/>
            <person name="Abrahante J.E."/>
            <person name="Garbe J."/>
        </authorList>
    </citation>
    <scope>NUCLEOTIDE SEQUENCE</scope>
    <source>
        <strain evidence="2">Duluth1</strain>
        <tissue evidence="2">Whole animal</tissue>
    </source>
</reference>
<name>A0A9D4K7M2_DREPO</name>